<comment type="caution">
    <text evidence="1">The sequence shown here is derived from an EMBL/GenBank/DDBJ whole genome shotgun (WGS) entry which is preliminary data.</text>
</comment>
<dbReference type="PANTHER" id="PTHR36466:SF1">
    <property type="entry name" value="BCL-2-LIKE PROTEIN 15"/>
    <property type="match status" value="1"/>
</dbReference>
<accession>A0A7K7FTM4</accession>
<keyword evidence="2" id="KW-1185">Reference proteome</keyword>
<dbReference type="AlphaFoldDB" id="A0A7K7FTM4"/>
<sequence length="170" mass="18973">AAMVTFEKQTEFIVEALFSDLTSEDESSCRSLETDSGGKTCQGRKKCCETTFDPVVIASRLRQMGDRCNVDFERVSSKEVLAEVLNGKLPSRCLQMEKFGAAVETLSRSWSGQNPGLDYERVFLSVSVKLLMYVAKKIPAAVHPRHLIRVINGNPQVKNYIEAHGGWVRT</sequence>
<feature type="non-terminal residue" evidence="1">
    <location>
        <position position="170"/>
    </location>
</feature>
<dbReference type="PANTHER" id="PTHR36466">
    <property type="entry name" value="BCL-2-LIKE PROTEIN 15"/>
    <property type="match status" value="1"/>
</dbReference>
<name>A0A7K7FTM4_CHIMN</name>
<protein>
    <submittedName>
        <fullName evidence="1">B2L15 protein</fullName>
    </submittedName>
</protein>
<dbReference type="EMBL" id="VZSF01009326">
    <property type="protein sequence ID" value="NWY60683.1"/>
    <property type="molecule type" value="Genomic_DNA"/>
</dbReference>
<evidence type="ECO:0000313" key="1">
    <source>
        <dbReference type="EMBL" id="NWY60683.1"/>
    </source>
</evidence>
<dbReference type="Proteomes" id="UP000557271">
    <property type="component" value="Unassembled WGS sequence"/>
</dbReference>
<dbReference type="InterPro" id="IPR033543">
    <property type="entry name" value="BCL2L15"/>
</dbReference>
<organism evidence="1 2">
    <name type="scientific">Chionis minor</name>
    <name type="common">Black-faced sheathbill</name>
    <dbReference type="NCBI Taxonomy" id="227182"/>
    <lineage>
        <taxon>Eukaryota</taxon>
        <taxon>Metazoa</taxon>
        <taxon>Chordata</taxon>
        <taxon>Craniata</taxon>
        <taxon>Vertebrata</taxon>
        <taxon>Euteleostomi</taxon>
        <taxon>Archelosauria</taxon>
        <taxon>Archosauria</taxon>
        <taxon>Dinosauria</taxon>
        <taxon>Saurischia</taxon>
        <taxon>Theropoda</taxon>
        <taxon>Coelurosauria</taxon>
        <taxon>Aves</taxon>
        <taxon>Neognathae</taxon>
        <taxon>Neoaves</taxon>
        <taxon>Charadriiformes</taxon>
        <taxon>Chionididae</taxon>
        <taxon>Chionis</taxon>
    </lineage>
</organism>
<gene>
    <name evidence="1" type="primary">Bcl2l15</name>
    <name evidence="1" type="ORF">CHIMIN_R06051</name>
</gene>
<proteinExistence type="predicted"/>
<reference evidence="1 2" key="1">
    <citation type="submission" date="2019-09" db="EMBL/GenBank/DDBJ databases">
        <title>Bird 10,000 Genomes (B10K) Project - Family phase.</title>
        <authorList>
            <person name="Zhang G."/>
        </authorList>
    </citation>
    <scope>NUCLEOTIDE SEQUENCE [LARGE SCALE GENOMIC DNA]</scope>
    <source>
        <strain evidence="1">B10K-UC-030-51</strain>
    </source>
</reference>
<evidence type="ECO:0000313" key="2">
    <source>
        <dbReference type="Proteomes" id="UP000557271"/>
    </source>
</evidence>
<dbReference type="OrthoDB" id="9950208at2759"/>
<feature type="non-terminal residue" evidence="1">
    <location>
        <position position="1"/>
    </location>
</feature>